<dbReference type="Proteomes" id="UP001589813">
    <property type="component" value="Unassembled WGS sequence"/>
</dbReference>
<evidence type="ECO:0000256" key="1">
    <source>
        <dbReference type="SAM" id="Phobius"/>
    </source>
</evidence>
<sequence length="299" mass="31450">MMADRSVGLWFSVVPVLAGFAVLALADVALPLYLVQVGSLLLAAVLVWLGARSQGDVLPGTLQALACLLVLLLGVPLLTVLSPDAPAQPLRWLQFGPVQLYSGSLLLPAILVLTAQLLQQPAHQAAACGILLATAVFLAMQPDAAQVLALTIAFPLLYLQACRPAGVTTSTPGLLPGLVFLPLLGLCYWTLRQQDELSAVPYVEGVFALALEYAVWAGLAVIASAVLLLLALYRQSLLDQPWLAAVSVYYAVLYGGSVAGATPAPLIGYGAAPVLGFGLMLALSLWLRQRSRTEMVNSE</sequence>
<evidence type="ECO:0000313" key="2">
    <source>
        <dbReference type="EMBL" id="MFC0047021.1"/>
    </source>
</evidence>
<reference evidence="2 3" key="1">
    <citation type="submission" date="2024-09" db="EMBL/GenBank/DDBJ databases">
        <authorList>
            <person name="Sun Q."/>
            <person name="Mori K."/>
        </authorList>
    </citation>
    <scope>NUCLEOTIDE SEQUENCE [LARGE SCALE GENOMIC DNA]</scope>
    <source>
        <strain evidence="2 3">KCTC 23315</strain>
    </source>
</reference>
<comment type="caution">
    <text evidence="2">The sequence shown here is derived from an EMBL/GenBank/DDBJ whole genome shotgun (WGS) entry which is preliminary data.</text>
</comment>
<accession>A0ABV6B822</accession>
<feature type="transmembrane region" description="Helical" evidence="1">
    <location>
        <begin position="266"/>
        <end position="287"/>
    </location>
</feature>
<evidence type="ECO:0000313" key="3">
    <source>
        <dbReference type="Proteomes" id="UP001589813"/>
    </source>
</evidence>
<dbReference type="EMBL" id="JBHLXP010000001">
    <property type="protein sequence ID" value="MFC0047021.1"/>
    <property type="molecule type" value="Genomic_DNA"/>
</dbReference>
<protein>
    <submittedName>
        <fullName evidence="2">Uncharacterized protein</fullName>
    </submittedName>
</protein>
<feature type="transmembrane region" description="Helical" evidence="1">
    <location>
        <begin position="145"/>
        <end position="161"/>
    </location>
</feature>
<organism evidence="2 3">
    <name type="scientific">Rheinheimera tilapiae</name>
    <dbReference type="NCBI Taxonomy" id="875043"/>
    <lineage>
        <taxon>Bacteria</taxon>
        <taxon>Pseudomonadati</taxon>
        <taxon>Pseudomonadota</taxon>
        <taxon>Gammaproteobacteria</taxon>
        <taxon>Chromatiales</taxon>
        <taxon>Chromatiaceae</taxon>
        <taxon>Rheinheimera</taxon>
    </lineage>
</organism>
<name>A0ABV6B822_9GAMM</name>
<keyword evidence="1" id="KW-0812">Transmembrane</keyword>
<keyword evidence="1" id="KW-0472">Membrane</keyword>
<proteinExistence type="predicted"/>
<gene>
    <name evidence="2" type="ORF">ACFFJP_01800</name>
</gene>
<keyword evidence="1" id="KW-1133">Transmembrane helix</keyword>
<dbReference type="RefSeq" id="WP_377239856.1">
    <property type="nucleotide sequence ID" value="NZ_JBHLXP010000001.1"/>
</dbReference>
<feature type="transmembrane region" description="Helical" evidence="1">
    <location>
        <begin position="98"/>
        <end position="115"/>
    </location>
</feature>
<feature type="transmembrane region" description="Helical" evidence="1">
    <location>
        <begin position="7"/>
        <end position="26"/>
    </location>
</feature>
<feature type="transmembrane region" description="Helical" evidence="1">
    <location>
        <begin position="122"/>
        <end position="139"/>
    </location>
</feature>
<feature type="transmembrane region" description="Helical" evidence="1">
    <location>
        <begin position="211"/>
        <end position="233"/>
    </location>
</feature>
<feature type="transmembrane region" description="Helical" evidence="1">
    <location>
        <begin position="32"/>
        <end position="50"/>
    </location>
</feature>
<feature type="transmembrane region" description="Helical" evidence="1">
    <location>
        <begin position="173"/>
        <end position="191"/>
    </location>
</feature>
<feature type="transmembrane region" description="Helical" evidence="1">
    <location>
        <begin position="242"/>
        <end position="260"/>
    </location>
</feature>
<keyword evidence="3" id="KW-1185">Reference proteome</keyword>
<feature type="transmembrane region" description="Helical" evidence="1">
    <location>
        <begin position="57"/>
        <end position="78"/>
    </location>
</feature>